<dbReference type="Proteomes" id="UP001066276">
    <property type="component" value="Chromosome 11"/>
</dbReference>
<sequence>MILSWALANVAIQRKKPRNCPPNPGPTRALTEAQSELLNLAEQGKSLKACGILSWALCDMPGWGPEPRKKGAPTLGPSSGLGTADEASQGLQAQFWVLCNQAASLSQMASLSSDKVHGQGFSTHILGMMGF</sequence>
<reference evidence="2" key="1">
    <citation type="journal article" date="2022" name="bioRxiv">
        <title>Sequencing and chromosome-scale assembly of the giantPleurodeles waltlgenome.</title>
        <authorList>
            <person name="Brown T."/>
            <person name="Elewa A."/>
            <person name="Iarovenko S."/>
            <person name="Subramanian E."/>
            <person name="Araus A.J."/>
            <person name="Petzold A."/>
            <person name="Susuki M."/>
            <person name="Suzuki K.-i.T."/>
            <person name="Hayashi T."/>
            <person name="Toyoda A."/>
            <person name="Oliveira C."/>
            <person name="Osipova E."/>
            <person name="Leigh N.D."/>
            <person name="Simon A."/>
            <person name="Yun M.H."/>
        </authorList>
    </citation>
    <scope>NUCLEOTIDE SEQUENCE</scope>
    <source>
        <strain evidence="2">20211129_DDA</strain>
        <tissue evidence="2">Liver</tissue>
    </source>
</reference>
<dbReference type="EMBL" id="JANPWB010000015">
    <property type="protein sequence ID" value="KAJ1092079.1"/>
    <property type="molecule type" value="Genomic_DNA"/>
</dbReference>
<evidence type="ECO:0000256" key="1">
    <source>
        <dbReference type="SAM" id="MobiDB-lite"/>
    </source>
</evidence>
<keyword evidence="3" id="KW-1185">Reference proteome</keyword>
<name>A0AAV7LM60_PLEWA</name>
<evidence type="ECO:0000313" key="3">
    <source>
        <dbReference type="Proteomes" id="UP001066276"/>
    </source>
</evidence>
<comment type="caution">
    <text evidence="2">The sequence shown here is derived from an EMBL/GenBank/DDBJ whole genome shotgun (WGS) entry which is preliminary data.</text>
</comment>
<dbReference type="AlphaFoldDB" id="A0AAV7LM60"/>
<evidence type="ECO:0000313" key="2">
    <source>
        <dbReference type="EMBL" id="KAJ1092079.1"/>
    </source>
</evidence>
<protein>
    <submittedName>
        <fullName evidence="2">Uncharacterized protein</fullName>
    </submittedName>
</protein>
<accession>A0AAV7LM60</accession>
<organism evidence="2 3">
    <name type="scientific">Pleurodeles waltl</name>
    <name type="common">Iberian ribbed newt</name>
    <dbReference type="NCBI Taxonomy" id="8319"/>
    <lineage>
        <taxon>Eukaryota</taxon>
        <taxon>Metazoa</taxon>
        <taxon>Chordata</taxon>
        <taxon>Craniata</taxon>
        <taxon>Vertebrata</taxon>
        <taxon>Euteleostomi</taxon>
        <taxon>Amphibia</taxon>
        <taxon>Batrachia</taxon>
        <taxon>Caudata</taxon>
        <taxon>Salamandroidea</taxon>
        <taxon>Salamandridae</taxon>
        <taxon>Pleurodelinae</taxon>
        <taxon>Pleurodeles</taxon>
    </lineage>
</organism>
<feature type="region of interest" description="Disordered" evidence="1">
    <location>
        <begin position="66"/>
        <end position="85"/>
    </location>
</feature>
<gene>
    <name evidence="2" type="ORF">NDU88_005193</name>
</gene>
<proteinExistence type="predicted"/>